<dbReference type="AlphaFoldDB" id="A0AAE9XFT8"/>
<evidence type="ECO:0000259" key="5">
    <source>
        <dbReference type="Pfam" id="PF01555"/>
    </source>
</evidence>
<comment type="similarity">
    <text evidence="1 4">Belongs to the N(4)/N(6)-methyltransferase family.</text>
</comment>
<dbReference type="PRINTS" id="PR00508">
    <property type="entry name" value="S21N4MTFRASE"/>
</dbReference>
<evidence type="ECO:0000256" key="4">
    <source>
        <dbReference type="RuleBase" id="RU362026"/>
    </source>
</evidence>
<sequence>MKQITVYNLGNLPVADVSEFIELQEDFKHEDSEKLKALQMIIIERGFKYAFTAWQDEDGKLYIIDAHQRKKALMGLRQRGWDIPPIPYQPIQAASKKEAVEEIAAFNSSFATINQDSLLFERYEIDRNTLDTFELPFEPIAFETPASAETIDYSLSPDSELEDVDDVELEVSEESKCVSRLGDVWVLGDHRLVCGDCQSKKFVDLLMQGEKADLCVTDPPYNVSYVGETEEQMTIENDSMSNDEFLSFLRQVFKSIKSVMHEGAAIYVFHADTEGSNFRRAFVEAGFKFAQCCIWMKNSFAMGRQDYQWQHEPVLYGWVPGAAHKWYSDRRQSTVWQFDRPQRNAIHPTMKPIPLIAYPIQNSSQARDTVIDFFSGSGSTLIACEKTDRVCRAIELDPRYVDASVRRYRQMFPSKTITLIRDGRRQDIADTGL</sequence>
<dbReference type="InterPro" id="IPR001091">
    <property type="entry name" value="RM_Methyltransferase"/>
</dbReference>
<dbReference type="PROSITE" id="PS00092">
    <property type="entry name" value="N6_MTASE"/>
    <property type="match status" value="1"/>
</dbReference>
<dbReference type="Proteomes" id="UP001179501">
    <property type="component" value="Chromosome"/>
</dbReference>
<protein>
    <recommendedName>
        <fullName evidence="4">Methyltransferase</fullName>
        <ecNumber evidence="4">2.1.1.-</ecNumber>
    </recommendedName>
</protein>
<dbReference type="RefSeq" id="WP_077083946.1">
    <property type="nucleotide sequence ID" value="NZ_CP116614.1"/>
</dbReference>
<proteinExistence type="inferred from homology"/>
<feature type="domain" description="DNA methylase N-4/N-6" evidence="5">
    <location>
        <begin position="213"/>
        <end position="405"/>
    </location>
</feature>
<dbReference type="GO" id="GO:0032259">
    <property type="term" value="P:methylation"/>
    <property type="evidence" value="ECO:0007669"/>
    <property type="project" value="UniProtKB-KW"/>
</dbReference>
<dbReference type="Gene3D" id="3.40.50.150">
    <property type="entry name" value="Vaccinia Virus protein VP39"/>
    <property type="match status" value="1"/>
</dbReference>
<dbReference type="InterPro" id="IPR015840">
    <property type="entry name" value="DNA_MeTrfase_ParB"/>
</dbReference>
<accession>A0AAE9XFT8</accession>
<name>A0AAE9XFT8_PORGN</name>
<reference evidence="6" key="1">
    <citation type="submission" date="2023-01" db="EMBL/GenBank/DDBJ databases">
        <title>Phages are important unrecognized players in the ecology of the oral pathogen Porphyromonas gingivalis.</title>
        <authorList>
            <person name="Matrishin C.B."/>
            <person name="Kauffman K.M."/>
        </authorList>
    </citation>
    <scope>NUCLEOTIDE SEQUENCE</scope>
    <source>
        <strain evidence="6">ATCC 49417</strain>
    </source>
</reference>
<dbReference type="GO" id="GO:0003677">
    <property type="term" value="F:DNA binding"/>
    <property type="evidence" value="ECO:0007669"/>
    <property type="project" value="InterPro"/>
</dbReference>
<dbReference type="InterPro" id="IPR002941">
    <property type="entry name" value="DNA_methylase_N4/N6"/>
</dbReference>
<dbReference type="InterPro" id="IPR029063">
    <property type="entry name" value="SAM-dependent_MTases_sf"/>
</dbReference>
<evidence type="ECO:0000256" key="3">
    <source>
        <dbReference type="ARBA" id="ARBA00022679"/>
    </source>
</evidence>
<dbReference type="EC" id="2.1.1.-" evidence="4"/>
<evidence type="ECO:0000313" key="7">
    <source>
        <dbReference type="Proteomes" id="UP001179501"/>
    </source>
</evidence>
<dbReference type="SUPFAM" id="SSF53335">
    <property type="entry name" value="S-adenosyl-L-methionine-dependent methyltransferases"/>
    <property type="match status" value="1"/>
</dbReference>
<dbReference type="EMBL" id="CP116614">
    <property type="protein sequence ID" value="WCG02171.1"/>
    <property type="molecule type" value="Genomic_DNA"/>
</dbReference>
<dbReference type="GO" id="GO:0008170">
    <property type="term" value="F:N-methyltransferase activity"/>
    <property type="evidence" value="ECO:0007669"/>
    <property type="project" value="InterPro"/>
</dbReference>
<keyword evidence="3" id="KW-0808">Transferase</keyword>
<evidence type="ECO:0000256" key="2">
    <source>
        <dbReference type="ARBA" id="ARBA00022603"/>
    </source>
</evidence>
<gene>
    <name evidence="6" type="ORF">NY151_05645</name>
</gene>
<keyword evidence="2" id="KW-0489">Methyltransferase</keyword>
<dbReference type="Pfam" id="PF01555">
    <property type="entry name" value="N6_N4_Mtase"/>
    <property type="match status" value="1"/>
</dbReference>
<organism evidence="6 7">
    <name type="scientific">Porphyromonas gingivalis</name>
    <name type="common">Bacteroides gingivalis</name>
    <dbReference type="NCBI Taxonomy" id="837"/>
    <lineage>
        <taxon>Bacteria</taxon>
        <taxon>Pseudomonadati</taxon>
        <taxon>Bacteroidota</taxon>
        <taxon>Bacteroidia</taxon>
        <taxon>Bacteroidales</taxon>
        <taxon>Porphyromonadaceae</taxon>
        <taxon>Porphyromonas</taxon>
    </lineage>
</organism>
<dbReference type="PIRSF" id="PIRSF036758">
    <property type="entry name" value="Aden_M_ParB"/>
    <property type="match status" value="1"/>
</dbReference>
<dbReference type="InterPro" id="IPR002052">
    <property type="entry name" value="DNA_methylase_N6_adenine_CS"/>
</dbReference>
<evidence type="ECO:0000256" key="1">
    <source>
        <dbReference type="ARBA" id="ARBA00006594"/>
    </source>
</evidence>
<evidence type="ECO:0000313" key="6">
    <source>
        <dbReference type="EMBL" id="WCG02171.1"/>
    </source>
</evidence>